<keyword evidence="1" id="KW-0812">Transmembrane</keyword>
<evidence type="ECO:0000313" key="2">
    <source>
        <dbReference type="EMBL" id="KFI68058.1"/>
    </source>
</evidence>
<protein>
    <recommendedName>
        <fullName evidence="4">DUF4235 domain-containing protein</fullName>
    </recommendedName>
</protein>
<evidence type="ECO:0000256" key="1">
    <source>
        <dbReference type="SAM" id="Phobius"/>
    </source>
</evidence>
<accession>A0A087BAK8</accession>
<dbReference type="InterPro" id="IPR025329">
    <property type="entry name" value="DUF4235"/>
</dbReference>
<dbReference type="EMBL" id="JGZB01000004">
    <property type="protein sequence ID" value="KFI68058.1"/>
    <property type="molecule type" value="Genomic_DNA"/>
</dbReference>
<keyword evidence="3" id="KW-1185">Reference proteome</keyword>
<sequence length="119" mass="12905">MSATADRVVASMNKVDKKVADLTRQRTSDPETASDKIIGMATPALSGMIAGKVFQLIWDAVTAKIHPSPKDDAEDKQRGIVASMIFAAFSAAFTTLITTIATRGTNKFIAHRIIKREKK</sequence>
<comment type="caution">
    <text evidence="2">The sequence shown here is derived from an EMBL/GenBank/DDBJ whole genome shotgun (WGS) entry which is preliminary data.</text>
</comment>
<keyword evidence="1" id="KW-0472">Membrane</keyword>
<dbReference type="Pfam" id="PF14019">
    <property type="entry name" value="DUF4235"/>
    <property type="match status" value="1"/>
</dbReference>
<keyword evidence="1" id="KW-1133">Transmembrane helix</keyword>
<dbReference type="Proteomes" id="UP000029052">
    <property type="component" value="Unassembled WGS sequence"/>
</dbReference>
<reference evidence="2 3" key="1">
    <citation type="submission" date="2014-03" db="EMBL/GenBank/DDBJ databases">
        <title>Genomics of Bifidobacteria.</title>
        <authorList>
            <person name="Ventura M."/>
            <person name="Milani C."/>
            <person name="Lugli G.A."/>
        </authorList>
    </citation>
    <scope>NUCLEOTIDE SEQUENCE [LARGE SCALE GENOMIC DNA]</scope>
    <source>
        <strain evidence="2 3">LMG 11591</strain>
    </source>
</reference>
<feature type="transmembrane region" description="Helical" evidence="1">
    <location>
        <begin position="80"/>
        <end position="102"/>
    </location>
</feature>
<organism evidence="2 3">
    <name type="scientific">Bifidobacterium magnum</name>
    <dbReference type="NCBI Taxonomy" id="1692"/>
    <lineage>
        <taxon>Bacteria</taxon>
        <taxon>Bacillati</taxon>
        <taxon>Actinomycetota</taxon>
        <taxon>Actinomycetes</taxon>
        <taxon>Bifidobacteriales</taxon>
        <taxon>Bifidobacteriaceae</taxon>
        <taxon>Bifidobacterium</taxon>
    </lineage>
</organism>
<proteinExistence type="predicted"/>
<gene>
    <name evidence="2" type="ORF">BMAGN_0004</name>
</gene>
<dbReference type="eggNOG" id="ENOG5031Y80">
    <property type="taxonomic scope" value="Bacteria"/>
</dbReference>
<name>A0A087BAK8_9BIFI</name>
<evidence type="ECO:0000313" key="3">
    <source>
        <dbReference type="Proteomes" id="UP000029052"/>
    </source>
</evidence>
<evidence type="ECO:0008006" key="4">
    <source>
        <dbReference type="Google" id="ProtNLM"/>
    </source>
</evidence>
<dbReference type="STRING" id="1692.BMAGN_0004"/>
<dbReference type="AlphaFoldDB" id="A0A087BAK8"/>